<keyword evidence="7" id="KW-1185">Reference proteome</keyword>
<reference evidence="6 7" key="1">
    <citation type="journal article" date="2012" name="PLoS Pathog.">
        <title>Diverse lifestyles and strategies of plant pathogenesis encoded in the genomes of eighteen Dothideomycetes fungi.</title>
        <authorList>
            <person name="Ohm R.A."/>
            <person name="Feau N."/>
            <person name="Henrissat B."/>
            <person name="Schoch C.L."/>
            <person name="Horwitz B.A."/>
            <person name="Barry K.W."/>
            <person name="Condon B.J."/>
            <person name="Copeland A.C."/>
            <person name="Dhillon B."/>
            <person name="Glaser F."/>
            <person name="Hesse C.N."/>
            <person name="Kosti I."/>
            <person name="LaButti K."/>
            <person name="Lindquist E.A."/>
            <person name="Lucas S."/>
            <person name="Salamov A.A."/>
            <person name="Bradshaw R.E."/>
            <person name="Ciuffetti L."/>
            <person name="Hamelin R.C."/>
            <person name="Kema G.H.J."/>
            <person name="Lawrence C."/>
            <person name="Scott J.A."/>
            <person name="Spatafora J.W."/>
            <person name="Turgeon B.G."/>
            <person name="de Wit P.J.G.M."/>
            <person name="Zhong S."/>
            <person name="Goodwin S.B."/>
            <person name="Grigoriev I.V."/>
        </authorList>
    </citation>
    <scope>NUCLEOTIDE SEQUENCE [LARGE SCALE GENOMIC DNA]</scope>
    <source>
        <strain evidence="6 7">SO2202</strain>
    </source>
</reference>
<dbReference type="GO" id="GO:0000981">
    <property type="term" value="F:DNA-binding transcription factor activity, RNA polymerase II-specific"/>
    <property type="evidence" value="ECO:0007669"/>
    <property type="project" value="TreeGrafter"/>
</dbReference>
<evidence type="ECO:0000313" key="7">
    <source>
        <dbReference type="Proteomes" id="UP000016931"/>
    </source>
</evidence>
<dbReference type="OrthoDB" id="5427780at2759"/>
<dbReference type="GO" id="GO:0000978">
    <property type="term" value="F:RNA polymerase II cis-regulatory region sequence-specific DNA binding"/>
    <property type="evidence" value="ECO:0007669"/>
    <property type="project" value="TreeGrafter"/>
</dbReference>
<evidence type="ECO:0000256" key="1">
    <source>
        <dbReference type="ARBA" id="ARBA00004123"/>
    </source>
</evidence>
<dbReference type="AlphaFoldDB" id="M3CV06"/>
<dbReference type="Pfam" id="PF13921">
    <property type="entry name" value="Myb_DNA-bind_6"/>
    <property type="match status" value="1"/>
</dbReference>
<proteinExistence type="predicted"/>
<feature type="domain" description="Myb-like" evidence="5">
    <location>
        <begin position="255"/>
        <end position="301"/>
    </location>
</feature>
<dbReference type="InterPro" id="IPR001005">
    <property type="entry name" value="SANT/Myb"/>
</dbReference>
<dbReference type="Gene3D" id="1.10.10.60">
    <property type="entry name" value="Homeodomain-like"/>
    <property type="match status" value="1"/>
</dbReference>
<dbReference type="EMBL" id="KB456272">
    <property type="protein sequence ID" value="EMF07982.1"/>
    <property type="molecule type" value="Genomic_DNA"/>
</dbReference>
<feature type="compositionally biased region" description="Low complexity" evidence="4">
    <location>
        <begin position="361"/>
        <end position="376"/>
    </location>
</feature>
<feature type="domain" description="Myb-like" evidence="5">
    <location>
        <begin position="37"/>
        <end position="83"/>
    </location>
</feature>
<accession>M3CV06</accession>
<gene>
    <name evidence="6" type="ORF">SEPMUDRAFT_152304</name>
</gene>
<dbReference type="GO" id="GO:0005634">
    <property type="term" value="C:nucleus"/>
    <property type="evidence" value="ECO:0007669"/>
    <property type="project" value="UniProtKB-SubCell"/>
</dbReference>
<dbReference type="eggNOG" id="ENOG502RHI9">
    <property type="taxonomic scope" value="Eukaryota"/>
</dbReference>
<feature type="region of interest" description="Disordered" evidence="4">
    <location>
        <begin position="361"/>
        <end position="411"/>
    </location>
</feature>
<dbReference type="PANTHER" id="PTHR46380">
    <property type="entry name" value="CYCLIN-D-BINDING MYB-LIKE TRANSCRIPTION FACTOR 1"/>
    <property type="match status" value="1"/>
</dbReference>
<dbReference type="HOGENOM" id="CLU_669339_0_0_1"/>
<organism evidence="6 7">
    <name type="scientific">Sphaerulina musiva (strain SO2202)</name>
    <name type="common">Poplar stem canker fungus</name>
    <name type="synonym">Septoria musiva</name>
    <dbReference type="NCBI Taxonomy" id="692275"/>
    <lineage>
        <taxon>Eukaryota</taxon>
        <taxon>Fungi</taxon>
        <taxon>Dikarya</taxon>
        <taxon>Ascomycota</taxon>
        <taxon>Pezizomycotina</taxon>
        <taxon>Dothideomycetes</taxon>
        <taxon>Dothideomycetidae</taxon>
        <taxon>Mycosphaerellales</taxon>
        <taxon>Mycosphaerellaceae</taxon>
        <taxon>Sphaerulina</taxon>
    </lineage>
</organism>
<comment type="subcellular location">
    <subcellularLocation>
        <location evidence="1">Nucleus</location>
    </subcellularLocation>
</comment>
<dbReference type="InterPro" id="IPR051651">
    <property type="entry name" value="DMTF1_DNA-bind_reg"/>
</dbReference>
<keyword evidence="2" id="KW-0238">DNA-binding</keyword>
<sequence length="411" mass="46221">MVHMGGWSTLRIWCSGKPRSSLAFARSAPYSQSSNLCQKYYTADEDKLIMKMSQEGADFSTIATELNRTPESVRARYSRYLRGTLPATKYHVFTQGDDDIIIQRKCQRVPLASIARELNCPLIPLRNRWYSVLRFQSESLPGKDGVPPLRLPSGLNFTEARELIVQRIQEGHTRESIAKELKCSIGVVGPIYASVYRPRNANRSKTYSDQEIELIKRRRSAGASIVAVAHELGRSPWSLNSFLCYLRATGGLPNSMKRFTPAENKQILELCAKNTSFEAIGEMLGRSAISIRSHYQRLRQNVAPSARPSRRARWTSAEVDEMLRQYDTGVAVKQIARSFGRYPGNTIMKLNFELFRRGRPPIGISSPPSQHANLDVDTTDTVETEPERESNLAEKSATVANADQNSRTDST</sequence>
<dbReference type="SMART" id="SM00717">
    <property type="entry name" value="SANT"/>
    <property type="match status" value="2"/>
</dbReference>
<evidence type="ECO:0000313" key="6">
    <source>
        <dbReference type="EMBL" id="EMF07982.1"/>
    </source>
</evidence>
<dbReference type="RefSeq" id="XP_016756103.1">
    <property type="nucleotide sequence ID" value="XM_016907363.1"/>
</dbReference>
<dbReference type="InterPro" id="IPR009057">
    <property type="entry name" value="Homeodomain-like_sf"/>
</dbReference>
<feature type="compositionally biased region" description="Polar residues" evidence="4">
    <location>
        <begin position="398"/>
        <end position="411"/>
    </location>
</feature>
<evidence type="ECO:0000256" key="2">
    <source>
        <dbReference type="ARBA" id="ARBA00023125"/>
    </source>
</evidence>
<evidence type="ECO:0000259" key="5">
    <source>
        <dbReference type="SMART" id="SM00717"/>
    </source>
</evidence>
<name>M3CV06_SPHMS</name>
<dbReference type="SUPFAM" id="SSF46689">
    <property type="entry name" value="Homeodomain-like"/>
    <property type="match status" value="1"/>
</dbReference>
<keyword evidence="3" id="KW-0539">Nucleus</keyword>
<dbReference type="Proteomes" id="UP000016931">
    <property type="component" value="Unassembled WGS sequence"/>
</dbReference>
<protein>
    <recommendedName>
        <fullName evidence="5">Myb-like domain-containing protein</fullName>
    </recommendedName>
</protein>
<dbReference type="CDD" id="cd00167">
    <property type="entry name" value="SANT"/>
    <property type="match status" value="2"/>
</dbReference>
<dbReference type="PANTHER" id="PTHR46380:SF2">
    <property type="entry name" value="CYCLIN-D-BINDING MYB-LIKE TRANSCRIPTION FACTOR 1"/>
    <property type="match status" value="1"/>
</dbReference>
<evidence type="ECO:0000256" key="4">
    <source>
        <dbReference type="SAM" id="MobiDB-lite"/>
    </source>
</evidence>
<dbReference type="GeneID" id="27904500"/>
<evidence type="ECO:0000256" key="3">
    <source>
        <dbReference type="ARBA" id="ARBA00023242"/>
    </source>
</evidence>